<dbReference type="Proteomes" id="UP000032025">
    <property type="component" value="Unassembled WGS sequence"/>
</dbReference>
<gene>
    <name evidence="1" type="ORF">SP6_30_02780</name>
</gene>
<organism evidence="1 2">
    <name type="scientific">Sphingomonas paucimobilis NBRC 13935</name>
    <dbReference type="NCBI Taxonomy" id="1219050"/>
    <lineage>
        <taxon>Bacteria</taxon>
        <taxon>Pseudomonadati</taxon>
        <taxon>Pseudomonadota</taxon>
        <taxon>Alphaproteobacteria</taxon>
        <taxon>Sphingomonadales</taxon>
        <taxon>Sphingomonadaceae</taxon>
        <taxon>Sphingomonas</taxon>
    </lineage>
</organism>
<evidence type="ECO:0000313" key="2">
    <source>
        <dbReference type="Proteomes" id="UP000032025"/>
    </source>
</evidence>
<evidence type="ECO:0000313" key="1">
    <source>
        <dbReference type="EMBL" id="GAN14137.1"/>
    </source>
</evidence>
<protein>
    <submittedName>
        <fullName evidence="1">DNA, contig: SP630</fullName>
    </submittedName>
</protein>
<accession>A0A0C9NCW2</accession>
<comment type="caution">
    <text evidence="1">The sequence shown here is derived from an EMBL/GenBank/DDBJ whole genome shotgun (WGS) entry which is preliminary data.</text>
</comment>
<proteinExistence type="predicted"/>
<keyword evidence="2" id="KW-1185">Reference proteome</keyword>
<dbReference type="GeneID" id="78528699"/>
<reference evidence="1 2" key="1">
    <citation type="submission" date="2014-08" db="EMBL/GenBank/DDBJ databases">
        <title>Whole genome shotgun sequence of Sphingomonas paucimobilis NBRC 13935.</title>
        <authorList>
            <person name="Hosoyama A."/>
            <person name="Hashimoto M."/>
            <person name="Hosoyama Y."/>
            <person name="Noguchi M."/>
            <person name="Uohara A."/>
            <person name="Ohji S."/>
            <person name="Katano-Makiyama Y."/>
            <person name="Ichikawa N."/>
            <person name="Kimura A."/>
            <person name="Yamazoe A."/>
            <person name="Fujita N."/>
        </authorList>
    </citation>
    <scope>NUCLEOTIDE SEQUENCE [LARGE SCALE GENOMIC DNA]</scope>
    <source>
        <strain evidence="1 2">NBRC 13935</strain>
    </source>
</reference>
<dbReference type="RefSeq" id="WP_042468971.1">
    <property type="nucleotide sequence ID" value="NZ_BBJS01000030.1"/>
</dbReference>
<dbReference type="EMBL" id="BBJS01000030">
    <property type="protein sequence ID" value="GAN14137.1"/>
    <property type="molecule type" value="Genomic_DNA"/>
</dbReference>
<dbReference type="AlphaFoldDB" id="A0A0C9NCW2"/>
<sequence length="127" mass="14156">MFGNLNNNRTKAVAAWGADAPAWVLVLADACDRTSQRGVADQLGKSSGYISRLINHSYAGSYPEAEQLVRATLADEDVVCPAYGQMPLKTCIRNRRREKPVNWLHVQFARVCPTCPNNTDRPHEQED</sequence>
<name>A0A0C9NCW2_SPHPI</name>